<evidence type="ECO:0000313" key="7">
    <source>
        <dbReference type="Proteomes" id="UP000320338"/>
    </source>
</evidence>
<dbReference type="RefSeq" id="WP_141277722.1">
    <property type="nucleotide sequence ID" value="NZ_BAAARZ010000055.1"/>
</dbReference>
<sequence length="371" mass="37683">MTTPAPIPLVDLAAQHAAVADDVAAGWADILARTAFVGGPAVAAFEAAYAGFVGTAHCVGVGNGTDAIELALRALGVGPGDEAILPANTFIATAEAVARTGATPVLVDCVDDTALIDPAAAGKAVTDRTKAVLPVHLYGQAAEVELLAGHLPDSVAVVEDAAQSQGALRHGRPAGSLGRIAATSFYPGKNLGAYGDAGAVLTSDDELATAVRLLSAHGSPRKYEHSTLGFNSRLDALQAVVLSAKLSRLAGWNADRRAAADRYSALLSGVDGVRTPVVAEGNEPVWHLYVVRVTDRDRVLAELNAAGIGAGIHYPTPVHLTGAFAGLGLGPGSFPVAEAMAGEILSLPLFPEITPEQQERVVGVLADAVGA</sequence>
<gene>
    <name evidence="6" type="ORF">PHY01_14110</name>
</gene>
<dbReference type="PIRSF" id="PIRSF000390">
    <property type="entry name" value="PLP_StrS"/>
    <property type="match status" value="1"/>
</dbReference>
<dbReference type="GO" id="GO:0008483">
    <property type="term" value="F:transaminase activity"/>
    <property type="evidence" value="ECO:0007669"/>
    <property type="project" value="UniProtKB-KW"/>
</dbReference>
<comment type="similarity">
    <text evidence="2 5">Belongs to the DegT/DnrJ/EryC1 family.</text>
</comment>
<dbReference type="SUPFAM" id="SSF53383">
    <property type="entry name" value="PLP-dependent transferases"/>
    <property type="match status" value="1"/>
</dbReference>
<dbReference type="GO" id="GO:0000271">
    <property type="term" value="P:polysaccharide biosynthetic process"/>
    <property type="evidence" value="ECO:0007669"/>
    <property type="project" value="TreeGrafter"/>
</dbReference>
<evidence type="ECO:0000313" key="6">
    <source>
        <dbReference type="EMBL" id="GEC19128.1"/>
    </source>
</evidence>
<keyword evidence="6" id="KW-0032">Aminotransferase</keyword>
<dbReference type="InterPro" id="IPR015424">
    <property type="entry name" value="PyrdxlP-dep_Trfase"/>
</dbReference>
<proteinExistence type="inferred from homology"/>
<dbReference type="OrthoDB" id="5342089at2"/>
<keyword evidence="6" id="KW-0808">Transferase</keyword>
<dbReference type="InterPro" id="IPR015422">
    <property type="entry name" value="PyrdxlP-dep_Trfase_small"/>
</dbReference>
<dbReference type="Gene3D" id="3.40.640.10">
    <property type="entry name" value="Type I PLP-dependent aspartate aminotransferase-like (Major domain)"/>
    <property type="match status" value="1"/>
</dbReference>
<organism evidence="6 7">
    <name type="scientific">Pseudonocardia hydrocarbonoxydans</name>
    <dbReference type="NCBI Taxonomy" id="76726"/>
    <lineage>
        <taxon>Bacteria</taxon>
        <taxon>Bacillati</taxon>
        <taxon>Actinomycetota</taxon>
        <taxon>Actinomycetes</taxon>
        <taxon>Pseudonocardiales</taxon>
        <taxon>Pseudonocardiaceae</taxon>
        <taxon>Pseudonocardia</taxon>
    </lineage>
</organism>
<dbReference type="CDD" id="cd00616">
    <property type="entry name" value="AHBA_syn"/>
    <property type="match status" value="1"/>
</dbReference>
<protein>
    <submittedName>
        <fullName evidence="6">Glutamine--scyllo-inositol aminotransferase</fullName>
    </submittedName>
</protein>
<dbReference type="Gene3D" id="3.90.1150.10">
    <property type="entry name" value="Aspartate Aminotransferase, domain 1"/>
    <property type="match status" value="1"/>
</dbReference>
<dbReference type="GO" id="GO:0030170">
    <property type="term" value="F:pyridoxal phosphate binding"/>
    <property type="evidence" value="ECO:0007669"/>
    <property type="project" value="TreeGrafter"/>
</dbReference>
<reference evidence="6 7" key="1">
    <citation type="submission" date="2019-06" db="EMBL/GenBank/DDBJ databases">
        <title>Whole genome shotgun sequence of Pseudonocardia hydrocarbonoxydans NBRC 14498.</title>
        <authorList>
            <person name="Hosoyama A."/>
            <person name="Uohara A."/>
            <person name="Ohji S."/>
            <person name="Ichikawa N."/>
        </authorList>
    </citation>
    <scope>NUCLEOTIDE SEQUENCE [LARGE SCALE GENOMIC DNA]</scope>
    <source>
        <strain evidence="6 7">NBRC 14498</strain>
    </source>
</reference>
<dbReference type="AlphaFoldDB" id="A0A4Y3WKT6"/>
<dbReference type="EMBL" id="BJNG01000014">
    <property type="protein sequence ID" value="GEC19128.1"/>
    <property type="molecule type" value="Genomic_DNA"/>
</dbReference>
<evidence type="ECO:0000256" key="2">
    <source>
        <dbReference type="ARBA" id="ARBA00037999"/>
    </source>
</evidence>
<name>A0A4Y3WKT6_9PSEU</name>
<dbReference type="Proteomes" id="UP000320338">
    <property type="component" value="Unassembled WGS sequence"/>
</dbReference>
<keyword evidence="1 4" id="KW-0663">Pyridoxal phosphate</keyword>
<keyword evidence="7" id="KW-1185">Reference proteome</keyword>
<evidence type="ECO:0000256" key="1">
    <source>
        <dbReference type="ARBA" id="ARBA00022898"/>
    </source>
</evidence>
<evidence type="ECO:0000256" key="3">
    <source>
        <dbReference type="PIRSR" id="PIRSR000390-1"/>
    </source>
</evidence>
<evidence type="ECO:0000256" key="5">
    <source>
        <dbReference type="RuleBase" id="RU004508"/>
    </source>
</evidence>
<dbReference type="PANTHER" id="PTHR30244:SF36">
    <property type="entry name" value="3-OXO-GLUCOSE-6-PHOSPHATE:GLUTAMATE AMINOTRANSFERASE"/>
    <property type="match status" value="1"/>
</dbReference>
<comment type="caution">
    <text evidence="6">The sequence shown here is derived from an EMBL/GenBank/DDBJ whole genome shotgun (WGS) entry which is preliminary data.</text>
</comment>
<dbReference type="Pfam" id="PF01041">
    <property type="entry name" value="DegT_DnrJ_EryC1"/>
    <property type="match status" value="1"/>
</dbReference>
<dbReference type="InterPro" id="IPR000653">
    <property type="entry name" value="DegT/StrS_aminotransferase"/>
</dbReference>
<dbReference type="PANTHER" id="PTHR30244">
    <property type="entry name" value="TRANSAMINASE"/>
    <property type="match status" value="1"/>
</dbReference>
<accession>A0A4Y3WKT6</accession>
<dbReference type="InterPro" id="IPR015421">
    <property type="entry name" value="PyrdxlP-dep_Trfase_major"/>
</dbReference>
<evidence type="ECO:0000256" key="4">
    <source>
        <dbReference type="PIRSR" id="PIRSR000390-2"/>
    </source>
</evidence>
<feature type="modified residue" description="N6-(pyridoxal phosphate)lysine" evidence="4">
    <location>
        <position position="189"/>
    </location>
</feature>
<feature type="active site" description="Proton acceptor" evidence="3">
    <location>
        <position position="189"/>
    </location>
</feature>